<dbReference type="GO" id="GO:0004623">
    <property type="term" value="F:phospholipase A2 activity"/>
    <property type="evidence" value="ECO:0007669"/>
    <property type="project" value="InterPro"/>
</dbReference>
<dbReference type="GO" id="GO:0050482">
    <property type="term" value="P:arachidonate secretion"/>
    <property type="evidence" value="ECO:0007669"/>
    <property type="project" value="InterPro"/>
</dbReference>
<dbReference type="AlphaFoldDB" id="A7S6V0"/>
<feature type="compositionally biased region" description="Basic and acidic residues" evidence="1">
    <location>
        <begin position="372"/>
        <end position="398"/>
    </location>
</feature>
<feature type="domain" description="Phospholipase A2-like central" evidence="2">
    <location>
        <begin position="503"/>
        <end position="585"/>
    </location>
</feature>
<name>A7S6V0_NEMVE</name>
<dbReference type="OrthoDB" id="8187220at2759"/>
<gene>
    <name evidence="3" type="ORF">NEMVEDRAFT_v1g207733</name>
</gene>
<evidence type="ECO:0000313" key="4">
    <source>
        <dbReference type="Proteomes" id="UP000001593"/>
    </source>
</evidence>
<accession>A7S6V0</accession>
<dbReference type="Proteomes" id="UP000001593">
    <property type="component" value="Unassembled WGS sequence"/>
</dbReference>
<sequence length="610" mass="70447">MSVRKRFYVSLTFFVGFCASITYGVKIRSRSARDLGLNFENERKNLKNDWGNYRESFDWNRRDGKENGDRGLGLGSRMSEFLERDFGRDEKQEGNTYRGAGLGLKKGLRIRIHDQKRQENNGMDVEMTLKEKQKEQNEIRKRLNNIHASHHNENDKKQVDDSMLSGNLKDFEDLRRKAAELDRSQVKGKDDAFDELNGKRKMTRSFSPLKEFLRPADENDSRKDIKLGEENTDKYETKPEDEIKRDGEEDSHKLDFDLEGVVGKLRELANKQQSRTDTDTKRISDGRNINFNNRGLKKDTHNINKNFLNELRDIVGGKLLIKQRDNDQGERYLSDFGVAVDSRKINHDATRDNIFSGKDMWKIERKRNDKLNVRSTKDKDDARELSRWSRKKNGDAIHSKRNRNQRSFLDLISRDLLTSRGDAQGDHLDDSQANKRVEIWRDAINDISRYNPDKRKHSKANGGSNGETSNADQLRGLEEGSKQVRTKARQQDHRKTTKLNTDGKSWCPQLNAKGHPSLKTHGLEEIEKCCIAHDQCPLIKIMGVTALDCQCENAFYACLKQSGAAIANTVGLQYFNASPRNCYQYTQVSVCEHNVCRSVHEIHQTKLTRF</sequence>
<dbReference type="PANTHER" id="PTHR12253">
    <property type="entry name" value="RH14732P"/>
    <property type="match status" value="1"/>
</dbReference>
<protein>
    <recommendedName>
        <fullName evidence="2">Phospholipase A2-like central domain-containing protein</fullName>
    </recommendedName>
</protein>
<keyword evidence="4" id="KW-1185">Reference proteome</keyword>
<dbReference type="SUPFAM" id="SSF48619">
    <property type="entry name" value="Phospholipase A2, PLA2"/>
    <property type="match status" value="1"/>
</dbReference>
<feature type="region of interest" description="Disordered" evidence="1">
    <location>
        <begin position="212"/>
        <end position="249"/>
    </location>
</feature>
<dbReference type="InterPro" id="IPR016090">
    <property type="entry name" value="PLA2-like_dom"/>
</dbReference>
<dbReference type="HOGENOM" id="CLU_447842_0_0_1"/>
<dbReference type="Gene3D" id="1.20.90.10">
    <property type="entry name" value="Phospholipase A2 domain"/>
    <property type="match status" value="1"/>
</dbReference>
<dbReference type="Pfam" id="PF05826">
    <property type="entry name" value="Phospholip_A2_2"/>
    <property type="match status" value="1"/>
</dbReference>
<reference evidence="3 4" key="1">
    <citation type="journal article" date="2007" name="Science">
        <title>Sea anemone genome reveals ancestral eumetazoan gene repertoire and genomic organization.</title>
        <authorList>
            <person name="Putnam N.H."/>
            <person name="Srivastava M."/>
            <person name="Hellsten U."/>
            <person name="Dirks B."/>
            <person name="Chapman J."/>
            <person name="Salamov A."/>
            <person name="Terry A."/>
            <person name="Shapiro H."/>
            <person name="Lindquist E."/>
            <person name="Kapitonov V.V."/>
            <person name="Jurka J."/>
            <person name="Genikhovich G."/>
            <person name="Grigoriev I.V."/>
            <person name="Lucas S.M."/>
            <person name="Steele R.E."/>
            <person name="Finnerty J.R."/>
            <person name="Technau U."/>
            <person name="Martindale M.Q."/>
            <person name="Rokhsar D.S."/>
        </authorList>
    </citation>
    <scope>NUCLEOTIDE SEQUENCE [LARGE SCALE GENOMIC DNA]</scope>
    <source>
        <strain evidence="4">CH2 X CH6</strain>
    </source>
</reference>
<feature type="region of interest" description="Disordered" evidence="1">
    <location>
        <begin position="372"/>
        <end position="401"/>
    </location>
</feature>
<proteinExistence type="predicted"/>
<evidence type="ECO:0000256" key="1">
    <source>
        <dbReference type="SAM" id="MobiDB-lite"/>
    </source>
</evidence>
<dbReference type="InParanoid" id="A7S6V0"/>
<dbReference type="EMBL" id="DS469589">
    <property type="protein sequence ID" value="EDO40621.1"/>
    <property type="molecule type" value="Genomic_DNA"/>
</dbReference>
<organism evidence="3 4">
    <name type="scientific">Nematostella vectensis</name>
    <name type="common">Starlet sea anemone</name>
    <dbReference type="NCBI Taxonomy" id="45351"/>
    <lineage>
        <taxon>Eukaryota</taxon>
        <taxon>Metazoa</taxon>
        <taxon>Cnidaria</taxon>
        <taxon>Anthozoa</taxon>
        <taxon>Hexacorallia</taxon>
        <taxon>Actiniaria</taxon>
        <taxon>Edwardsiidae</taxon>
        <taxon>Nematostella</taxon>
    </lineage>
</organism>
<dbReference type="InterPro" id="IPR036444">
    <property type="entry name" value="PLipase_A2_dom_sf"/>
</dbReference>
<dbReference type="GO" id="GO:0006644">
    <property type="term" value="P:phospholipid metabolic process"/>
    <property type="evidence" value="ECO:0007669"/>
    <property type="project" value="InterPro"/>
</dbReference>
<feature type="region of interest" description="Disordered" evidence="1">
    <location>
        <begin position="450"/>
        <end position="501"/>
    </location>
</feature>
<dbReference type="KEGG" id="nve:5512342"/>
<evidence type="ECO:0000259" key="2">
    <source>
        <dbReference type="Pfam" id="PF05826"/>
    </source>
</evidence>
<dbReference type="PhylomeDB" id="A7S6V0"/>
<evidence type="ECO:0000313" key="3">
    <source>
        <dbReference type="EMBL" id="EDO40621.1"/>
    </source>
</evidence>